<dbReference type="GO" id="GO:0016491">
    <property type="term" value="F:oxidoreductase activity"/>
    <property type="evidence" value="ECO:0007669"/>
    <property type="project" value="InterPro"/>
</dbReference>
<evidence type="ECO:0000256" key="1">
    <source>
        <dbReference type="SAM" id="MobiDB-lite"/>
    </source>
</evidence>
<sequence length="392" mass="43984">MNSDELTTTVWELDEDEFPSDGSIREWAQFLLRYAILAPSSHNSQPWRFAVRDGRIQIFADDARWLEVADHDKRELQISLGCAIENLCTAAAHFGFGYRVEYDDTIDAVDGDHIATVTLHPDGTPSNTRPPGLFDQLTERYTSHDLFEDRPLPQSTRDILRQCVFDGDVSLHLIEDSDRKRSIGELQAAADLRLMDDREYRKELGYWLGIGALGQSWLMARIAQAVVTTFDLGNRESQNNSKLIRSAPVLGLLVTETDAPAARIKTGRVYERLALAASANSVATHPMSQILELPEKRDELGTLAAIGDGVPQHLFRLGYTDEPKDHTPRWPLEKGPLDTTVTFRDGSYRLSEPDRKRRHCRPELAASAPECVHPRTTAPVASVHDAPRTPRL</sequence>
<dbReference type="KEGG" id="htu:Htur_4304"/>
<evidence type="ECO:0000313" key="3">
    <source>
        <dbReference type="Proteomes" id="UP000001903"/>
    </source>
</evidence>
<dbReference type="EMBL" id="CP001861">
    <property type="protein sequence ID" value="ADB63121.1"/>
    <property type="molecule type" value="Genomic_DNA"/>
</dbReference>
<dbReference type="PANTHER" id="PTHR23026">
    <property type="entry name" value="NADPH NITROREDUCTASE"/>
    <property type="match status" value="1"/>
</dbReference>
<dbReference type="HOGENOM" id="CLU_051479_3_0_2"/>
<dbReference type="Gene3D" id="3.40.109.10">
    <property type="entry name" value="NADH Oxidase"/>
    <property type="match status" value="2"/>
</dbReference>
<reference evidence="2 3" key="1">
    <citation type="journal article" date="2010" name="Stand. Genomic Sci.">
        <title>Complete genome sequence of Haloterrigena turkmenica type strain (4k).</title>
        <authorList>
            <person name="Saunders E."/>
            <person name="Tindall B.J."/>
            <person name="Fahnrich R."/>
            <person name="Lapidus A."/>
            <person name="Copeland A."/>
            <person name="Del Rio T.G."/>
            <person name="Lucas S."/>
            <person name="Chen F."/>
            <person name="Tice H."/>
            <person name="Cheng J.F."/>
            <person name="Han C."/>
            <person name="Detter J.C."/>
            <person name="Bruce D."/>
            <person name="Goodwin L."/>
            <person name="Chain P."/>
            <person name="Pitluck S."/>
            <person name="Pati A."/>
            <person name="Ivanova N."/>
            <person name="Mavromatis K."/>
            <person name="Chen A."/>
            <person name="Palaniappan K."/>
            <person name="Land M."/>
            <person name="Hauser L."/>
            <person name="Chang Y.J."/>
            <person name="Jeffries C.D."/>
            <person name="Brettin T."/>
            <person name="Rohde M."/>
            <person name="Goker M."/>
            <person name="Bristow J."/>
            <person name="Eisen J.A."/>
            <person name="Markowitz V."/>
            <person name="Hugenholtz P."/>
            <person name="Klenk H.P."/>
            <person name="Kyrpides N.C."/>
        </authorList>
    </citation>
    <scope>NUCLEOTIDE SEQUENCE [LARGE SCALE GENOMIC DNA]</scope>
    <source>
        <strain evidence="3">ATCC 51198 / DSM 5511 / JCM 9101 / NCIMB 13204 / VKM B-1734 / 4k</strain>
    </source>
</reference>
<dbReference type="NCBIfam" id="NF047509">
    <property type="entry name" value="Rv3131_FMN_oxido"/>
    <property type="match status" value="1"/>
</dbReference>
<gene>
    <name evidence="2" type="ordered locus">Htur_4304</name>
</gene>
<geneLocation type="plasmid" evidence="2 3">
    <name>pHTUR01</name>
</geneLocation>
<evidence type="ECO:0000313" key="2">
    <source>
        <dbReference type="EMBL" id="ADB63121.1"/>
    </source>
</evidence>
<organism evidence="2 3">
    <name type="scientific">Haloterrigena turkmenica (strain ATCC 51198 / DSM 5511 / JCM 9101 / NCIMB 13204 / VKM B-1734 / 4k)</name>
    <name type="common">Halococcus turkmenicus</name>
    <dbReference type="NCBI Taxonomy" id="543526"/>
    <lineage>
        <taxon>Archaea</taxon>
        <taxon>Methanobacteriati</taxon>
        <taxon>Methanobacteriota</taxon>
        <taxon>Stenosarchaea group</taxon>
        <taxon>Halobacteria</taxon>
        <taxon>Halobacteriales</taxon>
        <taxon>Natrialbaceae</taxon>
        <taxon>Haloterrigena</taxon>
    </lineage>
</organism>
<dbReference type="InterPro" id="IPR000415">
    <property type="entry name" value="Nitroreductase-like"/>
</dbReference>
<dbReference type="AlphaFoldDB" id="D2S174"/>
<accession>D2S174</accession>
<dbReference type="RefSeq" id="WP_012945365.1">
    <property type="nucleotide sequence ID" value="NC_013744.1"/>
</dbReference>
<protein>
    <submittedName>
        <fullName evidence="2">Uncharacterized protein</fullName>
    </submittedName>
</protein>
<dbReference type="GeneID" id="8744932"/>
<proteinExistence type="predicted"/>
<keyword evidence="2" id="KW-0614">Plasmid</keyword>
<feature type="region of interest" description="Disordered" evidence="1">
    <location>
        <begin position="367"/>
        <end position="392"/>
    </location>
</feature>
<keyword evidence="3" id="KW-1185">Reference proteome</keyword>
<name>D2S174_HALTV</name>
<dbReference type="Proteomes" id="UP000001903">
    <property type="component" value="Plasmid pHTUR01"/>
</dbReference>
<dbReference type="InterPro" id="IPR050627">
    <property type="entry name" value="Nitroreductase/BluB"/>
</dbReference>
<dbReference type="OrthoDB" id="287850at2157"/>
<dbReference type="SUPFAM" id="SSF55469">
    <property type="entry name" value="FMN-dependent nitroreductase-like"/>
    <property type="match status" value="2"/>
</dbReference>
<dbReference type="PANTHER" id="PTHR23026:SF123">
    <property type="entry name" value="NAD(P)H NITROREDUCTASE RV3131-RELATED"/>
    <property type="match status" value="1"/>
</dbReference>